<sequence length="233" mass="26572">MTPKPYLLWVNSRITSPTQVSASKFEHWYDTKHIPDVFSTKMITSACRYKTIVANAESPYLALYPFESMSMLQSKEFAAIPDEDTETFPGPSHSCYHFARFDTRVYEYVDGFEKEGAKAGTATLIISAALQPAQGTDSDFHAWYKDEHYRTLSSCPGYVRTRRYKLTNTFLPDVDPPRYLALHEFESEVLPETELAETAETEWAKRILGNLEKQEVGCFKLAGEFSGELEEKS</sequence>
<accession>A0A3D8QIC4</accession>
<keyword evidence="2" id="KW-1185">Reference proteome</keyword>
<name>A0A3D8QIC4_9HELO</name>
<dbReference type="Proteomes" id="UP000256328">
    <property type="component" value="Unassembled WGS sequence"/>
</dbReference>
<dbReference type="EMBL" id="PDLN01000018">
    <property type="protein sequence ID" value="RDW61586.1"/>
    <property type="molecule type" value="Genomic_DNA"/>
</dbReference>
<dbReference type="AlphaFoldDB" id="A0A3D8QIC4"/>
<protein>
    <recommendedName>
        <fullName evidence="3">EthD domain-containing protein</fullName>
    </recommendedName>
</protein>
<dbReference type="SUPFAM" id="SSF54909">
    <property type="entry name" value="Dimeric alpha+beta barrel"/>
    <property type="match status" value="1"/>
</dbReference>
<evidence type="ECO:0000313" key="2">
    <source>
        <dbReference type="Proteomes" id="UP000256328"/>
    </source>
</evidence>
<dbReference type="OrthoDB" id="2851338at2759"/>
<comment type="caution">
    <text evidence="1">The sequence shown here is derived from an EMBL/GenBank/DDBJ whole genome shotgun (WGS) entry which is preliminary data.</text>
</comment>
<dbReference type="InterPro" id="IPR011008">
    <property type="entry name" value="Dimeric_a/b-barrel"/>
</dbReference>
<gene>
    <name evidence="1" type="ORF">BP5796_11478</name>
</gene>
<organism evidence="1 2">
    <name type="scientific">Coleophoma crateriformis</name>
    <dbReference type="NCBI Taxonomy" id="565419"/>
    <lineage>
        <taxon>Eukaryota</taxon>
        <taxon>Fungi</taxon>
        <taxon>Dikarya</taxon>
        <taxon>Ascomycota</taxon>
        <taxon>Pezizomycotina</taxon>
        <taxon>Leotiomycetes</taxon>
        <taxon>Helotiales</taxon>
        <taxon>Dermateaceae</taxon>
        <taxon>Coleophoma</taxon>
    </lineage>
</organism>
<evidence type="ECO:0000313" key="1">
    <source>
        <dbReference type="EMBL" id="RDW61586.1"/>
    </source>
</evidence>
<reference evidence="1 2" key="1">
    <citation type="journal article" date="2018" name="IMA Fungus">
        <title>IMA Genome-F 9: Draft genome sequence of Annulohypoxylon stygium, Aspergillus mulundensis, Berkeleyomyces basicola (syn. Thielaviopsis basicola), Ceratocystis smalleyi, two Cercospora beticola strains, Coleophoma cylindrospora, Fusarium fracticaudum, Phialophora cf. hyalina, and Morchella septimelata.</title>
        <authorList>
            <person name="Wingfield B.D."/>
            <person name="Bills G.F."/>
            <person name="Dong Y."/>
            <person name="Huang W."/>
            <person name="Nel W.J."/>
            <person name="Swalarsk-Parry B.S."/>
            <person name="Vaghefi N."/>
            <person name="Wilken P.M."/>
            <person name="An Z."/>
            <person name="de Beer Z.W."/>
            <person name="De Vos L."/>
            <person name="Chen L."/>
            <person name="Duong T.A."/>
            <person name="Gao Y."/>
            <person name="Hammerbacher A."/>
            <person name="Kikkert J.R."/>
            <person name="Li Y."/>
            <person name="Li H."/>
            <person name="Li K."/>
            <person name="Li Q."/>
            <person name="Liu X."/>
            <person name="Ma X."/>
            <person name="Naidoo K."/>
            <person name="Pethybridge S.J."/>
            <person name="Sun J."/>
            <person name="Steenkamp E.T."/>
            <person name="van der Nest M.A."/>
            <person name="van Wyk S."/>
            <person name="Wingfield M.J."/>
            <person name="Xiong C."/>
            <person name="Yue Q."/>
            <person name="Zhang X."/>
        </authorList>
    </citation>
    <scope>NUCLEOTIDE SEQUENCE [LARGE SCALE GENOMIC DNA]</scope>
    <source>
        <strain evidence="1 2">BP5796</strain>
    </source>
</reference>
<evidence type="ECO:0008006" key="3">
    <source>
        <dbReference type="Google" id="ProtNLM"/>
    </source>
</evidence>
<proteinExistence type="predicted"/>